<evidence type="ECO:0000256" key="3">
    <source>
        <dbReference type="ARBA" id="ARBA00022723"/>
    </source>
</evidence>
<keyword evidence="6" id="KW-0862">Zinc</keyword>
<dbReference type="InterPro" id="IPR051967">
    <property type="entry name" value="Krueppel_C2H2-ZF"/>
</dbReference>
<keyword evidence="7" id="KW-0805">Transcription regulation</keyword>
<organism evidence="13 14">
    <name type="scientific">Anopheles dirus</name>
    <dbReference type="NCBI Taxonomy" id="7168"/>
    <lineage>
        <taxon>Eukaryota</taxon>
        <taxon>Metazoa</taxon>
        <taxon>Ecdysozoa</taxon>
        <taxon>Arthropoda</taxon>
        <taxon>Hexapoda</taxon>
        <taxon>Insecta</taxon>
        <taxon>Pterygota</taxon>
        <taxon>Neoptera</taxon>
        <taxon>Endopterygota</taxon>
        <taxon>Diptera</taxon>
        <taxon>Nematocera</taxon>
        <taxon>Culicoidea</taxon>
        <taxon>Culicidae</taxon>
        <taxon>Anophelinae</taxon>
        <taxon>Anopheles</taxon>
    </lineage>
</organism>
<comment type="similarity">
    <text evidence="2">Belongs to the krueppel C2H2-type zinc-finger protein family.</text>
</comment>
<comment type="subcellular location">
    <subcellularLocation>
        <location evidence="1">Nucleus</location>
    </subcellularLocation>
</comment>
<dbReference type="InterPro" id="IPR013087">
    <property type="entry name" value="Znf_C2H2_type"/>
</dbReference>
<reference evidence="13" key="2">
    <citation type="submission" date="2023-03" db="UniProtKB">
        <authorList>
            <consortium name="EnsemblMetazoa"/>
        </authorList>
    </citation>
    <scope>IDENTIFICATION</scope>
    <source>
        <strain evidence="13">WRAIR2</strain>
    </source>
</reference>
<dbReference type="SMART" id="SM00355">
    <property type="entry name" value="ZnF_C2H2"/>
    <property type="match status" value="2"/>
</dbReference>
<evidence type="ECO:0000256" key="6">
    <source>
        <dbReference type="ARBA" id="ARBA00022833"/>
    </source>
</evidence>
<keyword evidence="14" id="KW-1185">Reference proteome</keyword>
<evidence type="ECO:0000256" key="9">
    <source>
        <dbReference type="ARBA" id="ARBA00023163"/>
    </source>
</evidence>
<dbReference type="GO" id="GO:0005634">
    <property type="term" value="C:nucleus"/>
    <property type="evidence" value="ECO:0007669"/>
    <property type="project" value="UniProtKB-SubCell"/>
</dbReference>
<proteinExistence type="inferred from homology"/>
<dbReference type="Pfam" id="PF00096">
    <property type="entry name" value="zf-C2H2"/>
    <property type="match status" value="2"/>
</dbReference>
<reference evidence="14" key="1">
    <citation type="submission" date="2013-03" db="EMBL/GenBank/DDBJ databases">
        <title>The Genome Sequence of Anopheles dirus WRAIR2.</title>
        <authorList>
            <consortium name="The Broad Institute Genomics Platform"/>
            <person name="Neafsey D.E."/>
            <person name="Walton C."/>
            <person name="Walker B."/>
            <person name="Young S.K."/>
            <person name="Zeng Q."/>
            <person name="Gargeya S."/>
            <person name="Fitzgerald M."/>
            <person name="Haas B."/>
            <person name="Abouelleil A."/>
            <person name="Allen A.W."/>
            <person name="Alvarado L."/>
            <person name="Arachchi H.M."/>
            <person name="Berlin A.M."/>
            <person name="Chapman S.B."/>
            <person name="Gainer-Dewar J."/>
            <person name="Goldberg J."/>
            <person name="Griggs A."/>
            <person name="Gujja S."/>
            <person name="Hansen M."/>
            <person name="Howarth C."/>
            <person name="Imamovic A."/>
            <person name="Ireland A."/>
            <person name="Larimer J."/>
            <person name="McCowan C."/>
            <person name="Murphy C."/>
            <person name="Pearson M."/>
            <person name="Poon T.W."/>
            <person name="Priest M."/>
            <person name="Roberts A."/>
            <person name="Saif S."/>
            <person name="Shea T."/>
            <person name="Sisk P."/>
            <person name="Sykes S."/>
            <person name="Wortman J."/>
            <person name="Nusbaum C."/>
            <person name="Birren B."/>
        </authorList>
    </citation>
    <scope>NUCLEOTIDE SEQUENCE [LARGE SCALE GENOMIC DNA]</scope>
    <source>
        <strain evidence="14">WRAIR2</strain>
    </source>
</reference>
<dbReference type="InterPro" id="IPR036236">
    <property type="entry name" value="Znf_C2H2_sf"/>
</dbReference>
<keyword evidence="5 11" id="KW-0863">Zinc-finger</keyword>
<feature type="domain" description="C2H2-type" evidence="12">
    <location>
        <begin position="21"/>
        <end position="48"/>
    </location>
</feature>
<sequence>MAHTSQAHPTPCDEAEKNRCYMCHFCGKLFRRSNTLAYHLKVHNGEYPFKCKHCDKAFREKIRLKKHLKTHSTNFSQPLEQGRKNEKADQAMMSSALQVSTNWEAVVPATAETTTTDLAATAARTAAVIAAALSAAKTPSKNLNQLLERDCQVDQAKRDSLLREASAAVAAIAAKTAAAIAEALLTVNGPDALK</sequence>
<evidence type="ECO:0000259" key="12">
    <source>
        <dbReference type="PROSITE" id="PS50157"/>
    </source>
</evidence>
<accession>A0A9I3EH64</accession>
<evidence type="ECO:0000313" key="14">
    <source>
        <dbReference type="Proteomes" id="UP000075884"/>
    </source>
</evidence>
<dbReference type="GO" id="GO:0000981">
    <property type="term" value="F:DNA-binding transcription factor activity, RNA polymerase II-specific"/>
    <property type="evidence" value="ECO:0007669"/>
    <property type="project" value="TreeGrafter"/>
</dbReference>
<evidence type="ECO:0000256" key="4">
    <source>
        <dbReference type="ARBA" id="ARBA00022737"/>
    </source>
</evidence>
<dbReference type="PANTHER" id="PTHR45925">
    <property type="entry name" value="ZINC FINGER PROTEIN"/>
    <property type="match status" value="1"/>
</dbReference>
<protein>
    <recommendedName>
        <fullName evidence="12">C2H2-type domain-containing protein</fullName>
    </recommendedName>
</protein>
<dbReference type="EnsemblMetazoa" id="ADIR016205-RA">
    <property type="protein sequence ID" value="ADIR016205-PA"/>
    <property type="gene ID" value="ADIR016205"/>
</dbReference>
<name>A0A9I3EH64_9DIPT</name>
<dbReference type="Proteomes" id="UP000075884">
    <property type="component" value="Unassembled WGS sequence"/>
</dbReference>
<evidence type="ECO:0000256" key="8">
    <source>
        <dbReference type="ARBA" id="ARBA00023125"/>
    </source>
</evidence>
<evidence type="ECO:0000256" key="10">
    <source>
        <dbReference type="ARBA" id="ARBA00023242"/>
    </source>
</evidence>
<keyword evidence="10" id="KW-0539">Nucleus</keyword>
<feature type="domain" description="C2H2-type" evidence="12">
    <location>
        <begin position="49"/>
        <end position="76"/>
    </location>
</feature>
<evidence type="ECO:0000313" key="13">
    <source>
        <dbReference type="EnsemblMetazoa" id="ADIR016205-PA"/>
    </source>
</evidence>
<dbReference type="SUPFAM" id="SSF57667">
    <property type="entry name" value="beta-beta-alpha zinc fingers"/>
    <property type="match status" value="1"/>
</dbReference>
<evidence type="ECO:0000256" key="1">
    <source>
        <dbReference type="ARBA" id="ARBA00004123"/>
    </source>
</evidence>
<keyword evidence="4" id="KW-0677">Repeat</keyword>
<evidence type="ECO:0000256" key="5">
    <source>
        <dbReference type="ARBA" id="ARBA00022771"/>
    </source>
</evidence>
<dbReference type="PROSITE" id="PS00028">
    <property type="entry name" value="ZINC_FINGER_C2H2_1"/>
    <property type="match status" value="2"/>
</dbReference>
<dbReference type="GO" id="GO:0008270">
    <property type="term" value="F:zinc ion binding"/>
    <property type="evidence" value="ECO:0007669"/>
    <property type="project" value="UniProtKB-KW"/>
</dbReference>
<dbReference type="Gene3D" id="3.30.160.60">
    <property type="entry name" value="Classic Zinc Finger"/>
    <property type="match status" value="2"/>
</dbReference>
<dbReference type="FunFam" id="3.30.160.60:FF:002343">
    <property type="entry name" value="Zinc finger protein 33A"/>
    <property type="match status" value="1"/>
</dbReference>
<evidence type="ECO:0000256" key="7">
    <source>
        <dbReference type="ARBA" id="ARBA00023015"/>
    </source>
</evidence>
<dbReference type="GO" id="GO:0000978">
    <property type="term" value="F:RNA polymerase II cis-regulatory region sequence-specific DNA binding"/>
    <property type="evidence" value="ECO:0007669"/>
    <property type="project" value="TreeGrafter"/>
</dbReference>
<keyword evidence="8" id="KW-0238">DNA-binding</keyword>
<evidence type="ECO:0000256" key="11">
    <source>
        <dbReference type="PROSITE-ProRule" id="PRU00042"/>
    </source>
</evidence>
<dbReference type="AlphaFoldDB" id="A0A9I3EH64"/>
<keyword evidence="9" id="KW-0804">Transcription</keyword>
<evidence type="ECO:0000256" key="2">
    <source>
        <dbReference type="ARBA" id="ARBA00006991"/>
    </source>
</evidence>
<dbReference type="PROSITE" id="PS50157">
    <property type="entry name" value="ZINC_FINGER_C2H2_2"/>
    <property type="match status" value="2"/>
</dbReference>
<keyword evidence="3" id="KW-0479">Metal-binding</keyword>